<evidence type="ECO:0000256" key="6">
    <source>
        <dbReference type="SAM" id="Phobius"/>
    </source>
</evidence>
<dbReference type="Proteomes" id="UP000253934">
    <property type="component" value="Unassembled WGS sequence"/>
</dbReference>
<evidence type="ECO:0000256" key="5">
    <source>
        <dbReference type="ARBA" id="ARBA00023136"/>
    </source>
</evidence>
<reference evidence="7" key="1">
    <citation type="submission" date="2018-04" db="EMBL/GenBank/DDBJ databases">
        <title>Draft genome sequence of the Candidatus Spirobacillus cienkowskii, a pathogen of freshwater Daphnia species, reconstructed from hemolymph metagenomic reads.</title>
        <authorList>
            <person name="Bresciani L."/>
            <person name="Lemos L.N."/>
            <person name="Wale N."/>
            <person name="Lin J.Y."/>
            <person name="Fernandes G.R."/>
            <person name="Duffy M.A."/>
            <person name="Rodrigues J.M."/>
        </authorList>
    </citation>
    <scope>NUCLEOTIDE SEQUENCE [LARGE SCALE GENOMIC DNA]</scope>
    <source>
        <strain evidence="7">Binning01</strain>
    </source>
</reference>
<dbReference type="EMBL" id="QOVW01000013">
    <property type="protein sequence ID" value="RDB36999.1"/>
    <property type="molecule type" value="Genomic_DNA"/>
</dbReference>
<dbReference type="RefSeq" id="WP_338636508.1">
    <property type="nucleotide sequence ID" value="NZ_CP146516.1"/>
</dbReference>
<accession>A0A369KQP9</accession>
<keyword evidence="3 6" id="KW-0812">Transmembrane</keyword>
<evidence type="ECO:0000313" key="8">
    <source>
        <dbReference type="Proteomes" id="UP000253934"/>
    </source>
</evidence>
<dbReference type="PANTHER" id="PTHR43461">
    <property type="entry name" value="TRANSMEMBRANE PROTEIN 256"/>
    <property type="match status" value="1"/>
</dbReference>
<keyword evidence="5 6" id="KW-0472">Membrane</keyword>
<dbReference type="InterPro" id="IPR006696">
    <property type="entry name" value="DUF423"/>
</dbReference>
<comment type="caution">
    <text evidence="7">The sequence shown here is derived from an EMBL/GenBank/DDBJ whole genome shotgun (WGS) entry which is preliminary data.</text>
</comment>
<dbReference type="Pfam" id="PF04241">
    <property type="entry name" value="DUF423"/>
    <property type="match status" value="1"/>
</dbReference>
<evidence type="ECO:0000256" key="3">
    <source>
        <dbReference type="ARBA" id="ARBA00022692"/>
    </source>
</evidence>
<feature type="transmembrane region" description="Helical" evidence="6">
    <location>
        <begin position="88"/>
        <end position="111"/>
    </location>
</feature>
<keyword evidence="4 6" id="KW-1133">Transmembrane helix</keyword>
<proteinExistence type="inferred from homology"/>
<dbReference type="AlphaFoldDB" id="A0A369KQP9"/>
<evidence type="ECO:0000313" key="7">
    <source>
        <dbReference type="EMBL" id="RDB36999.1"/>
    </source>
</evidence>
<name>A0A369KQP9_9BACT</name>
<organism evidence="7 8">
    <name type="scientific">Spirobacillus cienkowskii</name>
    <dbReference type="NCBI Taxonomy" id="495820"/>
    <lineage>
        <taxon>Bacteria</taxon>
        <taxon>Pseudomonadati</taxon>
        <taxon>Bdellovibrionota</taxon>
        <taxon>Oligoflexia</taxon>
        <taxon>Silvanigrellales</taxon>
        <taxon>Spirobacillus</taxon>
    </lineage>
</organism>
<dbReference type="PANTHER" id="PTHR43461:SF1">
    <property type="entry name" value="TRANSMEMBRANE PROTEIN 256"/>
    <property type="match status" value="1"/>
</dbReference>
<gene>
    <name evidence="7" type="ORF">DCC88_02185</name>
</gene>
<evidence type="ECO:0000256" key="4">
    <source>
        <dbReference type="ARBA" id="ARBA00022989"/>
    </source>
</evidence>
<evidence type="ECO:0000256" key="2">
    <source>
        <dbReference type="ARBA" id="ARBA00009694"/>
    </source>
</evidence>
<sequence>MLIPKIFSLLGFLGVAFGAFGAHLIKYRVSSEHLENWKTATFYLFVHAIVGFIAFNCTKKHRSQYCFISGILIFCGSLYLLVLLNKPILGAVTPIGGGLFLLGWLFLLLDFSKEPNSIIRK</sequence>
<feature type="transmembrane region" description="Helical" evidence="6">
    <location>
        <begin position="40"/>
        <end position="58"/>
    </location>
</feature>
<dbReference type="GO" id="GO:0005886">
    <property type="term" value="C:plasma membrane"/>
    <property type="evidence" value="ECO:0007669"/>
    <property type="project" value="TreeGrafter"/>
</dbReference>
<feature type="transmembrane region" description="Helical" evidence="6">
    <location>
        <begin position="65"/>
        <end position="82"/>
    </location>
</feature>
<comment type="subcellular location">
    <subcellularLocation>
        <location evidence="1">Membrane</location>
        <topology evidence="1">Multi-pass membrane protein</topology>
    </subcellularLocation>
</comment>
<evidence type="ECO:0000256" key="1">
    <source>
        <dbReference type="ARBA" id="ARBA00004141"/>
    </source>
</evidence>
<comment type="similarity">
    <text evidence="2">Belongs to the UPF0382 family.</text>
</comment>
<keyword evidence="8" id="KW-1185">Reference proteome</keyword>
<protein>
    <submittedName>
        <fullName evidence="7">DUF423 domain-containing protein</fullName>
    </submittedName>
</protein>